<name>A0A2P2K0L9_RHIMU</name>
<feature type="compositionally biased region" description="Polar residues" evidence="1">
    <location>
        <begin position="24"/>
        <end position="39"/>
    </location>
</feature>
<organism evidence="2">
    <name type="scientific">Rhizophora mucronata</name>
    <name type="common">Asiatic mangrove</name>
    <dbReference type="NCBI Taxonomy" id="61149"/>
    <lineage>
        <taxon>Eukaryota</taxon>
        <taxon>Viridiplantae</taxon>
        <taxon>Streptophyta</taxon>
        <taxon>Embryophyta</taxon>
        <taxon>Tracheophyta</taxon>
        <taxon>Spermatophyta</taxon>
        <taxon>Magnoliopsida</taxon>
        <taxon>eudicotyledons</taxon>
        <taxon>Gunneridae</taxon>
        <taxon>Pentapetalae</taxon>
        <taxon>rosids</taxon>
        <taxon>fabids</taxon>
        <taxon>Malpighiales</taxon>
        <taxon>Rhizophoraceae</taxon>
        <taxon>Rhizophora</taxon>
    </lineage>
</organism>
<protein>
    <submittedName>
        <fullName evidence="2">Transcription factor BTF3 homolog 4-like</fullName>
    </submittedName>
</protein>
<dbReference type="AlphaFoldDB" id="A0A2P2K0L9"/>
<reference evidence="2" key="1">
    <citation type="submission" date="2018-02" db="EMBL/GenBank/DDBJ databases">
        <title>Rhizophora mucronata_Transcriptome.</title>
        <authorList>
            <person name="Meera S.P."/>
            <person name="Sreeshan A."/>
            <person name="Augustine A."/>
        </authorList>
    </citation>
    <scope>NUCLEOTIDE SEQUENCE</scope>
    <source>
        <tissue evidence="2">Leaf</tissue>
    </source>
</reference>
<sequence length="60" mass="6741">MIANNRTSLGLSRCATQQTLQNCNSVQQNRKNASPQGRATGTRLLEEQKPIQKEEEKVQN</sequence>
<feature type="region of interest" description="Disordered" evidence="1">
    <location>
        <begin position="24"/>
        <end position="60"/>
    </location>
</feature>
<evidence type="ECO:0000256" key="1">
    <source>
        <dbReference type="SAM" id="MobiDB-lite"/>
    </source>
</evidence>
<evidence type="ECO:0000313" key="2">
    <source>
        <dbReference type="EMBL" id="MBW99259.1"/>
    </source>
</evidence>
<dbReference type="EMBL" id="GGEC01018776">
    <property type="protein sequence ID" value="MBW99259.1"/>
    <property type="molecule type" value="Transcribed_RNA"/>
</dbReference>
<accession>A0A2P2K0L9</accession>
<feature type="compositionally biased region" description="Basic and acidic residues" evidence="1">
    <location>
        <begin position="44"/>
        <end position="60"/>
    </location>
</feature>
<proteinExistence type="predicted"/>